<evidence type="ECO:0000256" key="5">
    <source>
        <dbReference type="ARBA" id="ARBA00022692"/>
    </source>
</evidence>
<keyword evidence="9" id="KW-0249">Electron transport</keyword>
<dbReference type="PANTHER" id="PTHR11058">
    <property type="entry name" value="NADH-UBIQUINONE OXIDOREDUCTASE CHAIN 3"/>
    <property type="match status" value="1"/>
</dbReference>
<comment type="catalytic activity">
    <reaction evidence="8 9">
        <text>a ubiquinone + NADH + 5 H(+)(in) = a ubiquinol + NAD(+) + 4 H(+)(out)</text>
        <dbReference type="Rhea" id="RHEA:29091"/>
        <dbReference type="Rhea" id="RHEA-COMP:9565"/>
        <dbReference type="Rhea" id="RHEA-COMP:9566"/>
        <dbReference type="ChEBI" id="CHEBI:15378"/>
        <dbReference type="ChEBI" id="CHEBI:16389"/>
        <dbReference type="ChEBI" id="CHEBI:17976"/>
        <dbReference type="ChEBI" id="CHEBI:57540"/>
        <dbReference type="ChEBI" id="CHEBI:57945"/>
        <dbReference type="EC" id="7.1.1.2"/>
    </reaction>
</comment>
<comment type="similarity">
    <text evidence="2 9">Belongs to the complex I subunit 3 family.</text>
</comment>
<evidence type="ECO:0000256" key="6">
    <source>
        <dbReference type="ARBA" id="ARBA00022989"/>
    </source>
</evidence>
<geneLocation type="mitochondrion" evidence="10"/>
<keyword evidence="9" id="KW-0520">NAD</keyword>
<dbReference type="PANTHER" id="PTHR11058:SF9">
    <property type="entry name" value="NADH-UBIQUINONE OXIDOREDUCTASE CHAIN 3"/>
    <property type="match status" value="1"/>
</dbReference>
<feature type="transmembrane region" description="Helical" evidence="9">
    <location>
        <begin position="86"/>
        <end position="106"/>
    </location>
</feature>
<evidence type="ECO:0000256" key="8">
    <source>
        <dbReference type="ARBA" id="ARBA00049551"/>
    </source>
</evidence>
<reference evidence="10" key="1">
    <citation type="submission" date="2018-02" db="EMBL/GenBank/DDBJ databases">
        <title>Resolving the psyllid tree of life: Phylogenomic analysis of the superfamily Psylloidea (Hemiptera).</title>
        <authorList>
            <person name="Percy D.M."/>
            <person name="Sveinsson S."/>
            <person name="Lemmon A.R."/>
            <person name="Lemmon E.M."/>
            <person name="Ouvrard D."/>
            <person name="Burckhardt D."/>
        </authorList>
    </citation>
    <scope>NUCLEOTIDE SEQUENCE</scope>
    <source>
        <strain evidence="10">DP2.idba.130_circ</strain>
    </source>
</reference>
<evidence type="ECO:0000256" key="9">
    <source>
        <dbReference type="RuleBase" id="RU003640"/>
    </source>
</evidence>
<feature type="transmembrane region" description="Helical" evidence="9">
    <location>
        <begin position="57"/>
        <end position="80"/>
    </location>
</feature>
<keyword evidence="7 9" id="KW-0472">Membrane</keyword>
<dbReference type="Pfam" id="PF00507">
    <property type="entry name" value="Oxidored_q4"/>
    <property type="match status" value="1"/>
</dbReference>
<dbReference type="GO" id="GO:0030964">
    <property type="term" value="C:NADH dehydrogenase complex"/>
    <property type="evidence" value="ECO:0007669"/>
    <property type="project" value="TreeGrafter"/>
</dbReference>
<dbReference type="EC" id="7.1.1.2" evidence="9"/>
<dbReference type="EMBL" id="MG989236">
    <property type="protein sequence ID" value="AWU49057.1"/>
    <property type="molecule type" value="Genomic_DNA"/>
</dbReference>
<protein>
    <recommendedName>
        <fullName evidence="3 9">NADH-ubiquinone oxidoreductase chain 3</fullName>
        <ecNumber evidence="9">7.1.1.2</ecNumber>
    </recommendedName>
</protein>
<keyword evidence="4 9" id="KW-0813">Transport</keyword>
<keyword evidence="9" id="KW-0830">Ubiquinone</keyword>
<evidence type="ECO:0000256" key="7">
    <source>
        <dbReference type="ARBA" id="ARBA00023136"/>
    </source>
</evidence>
<dbReference type="Gene3D" id="1.20.58.1610">
    <property type="entry name" value="NADH:ubiquinone/plastoquinone oxidoreductase, chain 3"/>
    <property type="match status" value="1"/>
</dbReference>
<keyword evidence="9 10" id="KW-0496">Mitochondrion</keyword>
<evidence type="ECO:0000256" key="2">
    <source>
        <dbReference type="ARBA" id="ARBA00008472"/>
    </source>
</evidence>
<comment type="subcellular location">
    <subcellularLocation>
        <location evidence="1">Membrane</location>
    </subcellularLocation>
    <subcellularLocation>
        <location evidence="9">Mitochondrion membrane</location>
        <topology evidence="9">Multi-pass membrane protein</topology>
    </subcellularLocation>
</comment>
<evidence type="ECO:0000256" key="4">
    <source>
        <dbReference type="ARBA" id="ARBA00022448"/>
    </source>
</evidence>
<keyword evidence="6 9" id="KW-1133">Transmembrane helix</keyword>
<dbReference type="InterPro" id="IPR038430">
    <property type="entry name" value="NDAH_ubi_oxred_su3_sf"/>
</dbReference>
<sequence>MYIILMLFMVILLLLIAIISIIPLINVHKFTNRDKTSPFECGFDPFKKPRLPFSIQFFCISLMFLIFDIEMTLILPIPLLKFQINLINWTVSSSILITLLMLGLILEWKEGSMNWM</sequence>
<evidence type="ECO:0000256" key="3">
    <source>
        <dbReference type="ARBA" id="ARBA00021007"/>
    </source>
</evidence>
<dbReference type="GO" id="GO:0008137">
    <property type="term" value="F:NADH dehydrogenase (ubiquinone) activity"/>
    <property type="evidence" value="ECO:0007669"/>
    <property type="project" value="UniProtKB-UniRule"/>
</dbReference>
<dbReference type="GO" id="GO:0031966">
    <property type="term" value="C:mitochondrial membrane"/>
    <property type="evidence" value="ECO:0007669"/>
    <property type="project" value="UniProtKB-SubCell"/>
</dbReference>
<gene>
    <name evidence="10" type="primary">nad3</name>
</gene>
<keyword evidence="9" id="KW-1278">Translocase</keyword>
<dbReference type="InterPro" id="IPR000440">
    <property type="entry name" value="NADH_UbQ/plastoQ_OxRdtase_su3"/>
</dbReference>
<evidence type="ECO:0000313" key="10">
    <source>
        <dbReference type="EMBL" id="AWU49057.1"/>
    </source>
</evidence>
<dbReference type="AlphaFoldDB" id="A0A344A2R6"/>
<evidence type="ECO:0000256" key="1">
    <source>
        <dbReference type="ARBA" id="ARBA00004370"/>
    </source>
</evidence>
<proteinExistence type="inferred from homology"/>
<comment type="function">
    <text evidence="9">Core subunit of the mitochondrial membrane respiratory chain NADH dehydrogenase (Complex I) which catalyzes electron transfer from NADH through the respiratory chain, using ubiquinone as an electron acceptor. Essential for the catalytic activity of complex I.</text>
</comment>
<keyword evidence="9" id="KW-0679">Respiratory chain</keyword>
<organism evidence="10">
    <name type="scientific">Russelliana solanicola</name>
    <dbReference type="NCBI Taxonomy" id="2008469"/>
    <lineage>
        <taxon>Eukaryota</taxon>
        <taxon>Metazoa</taxon>
        <taxon>Ecdysozoa</taxon>
        <taxon>Arthropoda</taxon>
        <taxon>Hexapoda</taxon>
        <taxon>Insecta</taxon>
        <taxon>Pterygota</taxon>
        <taxon>Neoptera</taxon>
        <taxon>Paraneoptera</taxon>
        <taxon>Hemiptera</taxon>
        <taxon>Sternorrhyncha</taxon>
        <taxon>Psylloidea</taxon>
        <taxon>Psyllidae</taxon>
        <taxon>Aphalaroidinae</taxon>
        <taxon>Russelliana</taxon>
    </lineage>
</organism>
<feature type="transmembrane region" description="Helical" evidence="9">
    <location>
        <begin position="6"/>
        <end position="25"/>
    </location>
</feature>
<accession>A0A344A2R6</accession>
<keyword evidence="5 9" id="KW-0812">Transmembrane</keyword>
<name>A0A344A2R6_9HEMI</name>